<keyword evidence="3" id="KW-0449">Lipoprotein</keyword>
<reference evidence="3 4" key="1">
    <citation type="submission" date="2015-06" db="EMBL/GenBank/DDBJ databases">
        <title>Cloning and characterization of the uncialamcin biosynthetic gene cluster.</title>
        <authorList>
            <person name="Yan X."/>
            <person name="Huang T."/>
            <person name="Ge H."/>
            <person name="Shen B."/>
        </authorList>
    </citation>
    <scope>NUCLEOTIDE SEQUENCE [LARGE SCALE GENOMIC DNA]</scope>
    <source>
        <strain evidence="3 4">DCA2648</strain>
    </source>
</reference>
<feature type="domain" description="GerMN" evidence="2">
    <location>
        <begin position="193"/>
        <end position="289"/>
    </location>
</feature>
<dbReference type="SMART" id="SM00909">
    <property type="entry name" value="Germane"/>
    <property type="match status" value="1"/>
</dbReference>
<organism evidence="3 4">
    <name type="scientific">Streptomyces uncialis</name>
    <dbReference type="NCBI Taxonomy" id="1048205"/>
    <lineage>
        <taxon>Bacteria</taxon>
        <taxon>Bacillati</taxon>
        <taxon>Actinomycetota</taxon>
        <taxon>Actinomycetes</taxon>
        <taxon>Kitasatosporales</taxon>
        <taxon>Streptomycetaceae</taxon>
        <taxon>Streptomyces</taxon>
    </lineage>
</organism>
<comment type="caution">
    <text evidence="3">The sequence shown here is derived from an EMBL/GenBank/DDBJ whole genome shotgun (WGS) entry which is preliminary data.</text>
</comment>
<dbReference type="STRING" id="1048205.AB852_33310"/>
<dbReference type="GeneID" id="96794638"/>
<dbReference type="AlphaFoldDB" id="A0A1Q4V0M3"/>
<dbReference type="Pfam" id="PF10646">
    <property type="entry name" value="Germane"/>
    <property type="match status" value="1"/>
</dbReference>
<feature type="compositionally biased region" description="Basic and acidic residues" evidence="1">
    <location>
        <begin position="87"/>
        <end position="96"/>
    </location>
</feature>
<protein>
    <submittedName>
        <fullName evidence="3">Lipoprotein LpqB</fullName>
    </submittedName>
</protein>
<evidence type="ECO:0000313" key="4">
    <source>
        <dbReference type="Proteomes" id="UP000186455"/>
    </source>
</evidence>
<evidence type="ECO:0000259" key="2">
    <source>
        <dbReference type="SMART" id="SM00909"/>
    </source>
</evidence>
<dbReference type="Pfam" id="PF10647">
    <property type="entry name" value="Gmad1"/>
    <property type="match status" value="1"/>
</dbReference>
<dbReference type="SUPFAM" id="SSF63829">
    <property type="entry name" value="Calcium-dependent phosphotriesterase"/>
    <property type="match status" value="1"/>
</dbReference>
<dbReference type="InterPro" id="IPR019606">
    <property type="entry name" value="GerMN"/>
</dbReference>
<dbReference type="Pfam" id="PF25976">
    <property type="entry name" value="LpqB_N"/>
    <property type="match status" value="1"/>
</dbReference>
<evidence type="ECO:0000313" key="3">
    <source>
        <dbReference type="EMBL" id="OKH91289.1"/>
    </source>
</evidence>
<evidence type="ECO:0000256" key="1">
    <source>
        <dbReference type="SAM" id="MobiDB-lite"/>
    </source>
</evidence>
<dbReference type="InterPro" id="IPR018910">
    <property type="entry name" value="LpqB_C"/>
</dbReference>
<proteinExistence type="predicted"/>
<sequence>MPDNGDLRDVDASELPDSQVRVFAMPPREGAQPAEIVQGFLEALTSDDPQFEMARKYLTEDASKEWRPEVATTVLADGPTTSAQRPGDNDGDRDGKVYTLNGSRVATVDAQHAYKPANGTYQQPVHLIKDGGAGNEWRINRPPRGVVLGETDFLRIYEPVNKYYFAVDGSSSRHGQERLVADPVYVRQRIDPVTQTVRLLLDGPTRWLDPVVRSSFPTRTLLKSGTQTLTPDSHDTLKVPLSSAANGVGQTQCTEMAAQLIFTLQDWPANGIEQVEIQRSDGSPLCQLTADRAETVAPHRTAGRPDYQYFLDLKKRLVRLPGVSTAADPEPVPGPLGTGAQQLSTAAVSRDEDLAAGVSRDGRSLYVASFRDGASVGDPVLRSTAKAETDRLTTPSWDGRGDLWIADKDPRDPRLFMLRQGTGDPVVVRTPGLEDSHIEAVRVAADGVRIALIVERDGKRTLRIGRVERQGVEDRSPVHGYLPGLDSRSDVAVVEARAVAPQLEEVTAMSWAGGSRLVVVGRESGGVQQIRYVQTDGSTPASGVLPGLTGVQEIAASNDDRLPLVAHSDDGIVRMPPGEPWRTVLKNGTSPVYPG</sequence>
<dbReference type="RefSeq" id="WP_073794111.1">
    <property type="nucleotide sequence ID" value="NZ_CP109290.1"/>
</dbReference>
<feature type="region of interest" description="Disordered" evidence="1">
    <location>
        <begin position="74"/>
        <end position="96"/>
    </location>
</feature>
<dbReference type="Proteomes" id="UP000186455">
    <property type="component" value="Unassembled WGS sequence"/>
</dbReference>
<dbReference type="EMBL" id="LFBV01000010">
    <property type="protein sequence ID" value="OKH91289.1"/>
    <property type="molecule type" value="Genomic_DNA"/>
</dbReference>
<gene>
    <name evidence="3" type="ORF">AB852_33310</name>
</gene>
<dbReference type="InterPro" id="IPR059026">
    <property type="entry name" value="LpqB_N"/>
</dbReference>
<keyword evidence="4" id="KW-1185">Reference proteome</keyword>
<accession>A0A1Q4V0M3</accession>
<name>A0A1Q4V0M3_9ACTN</name>